<dbReference type="FunFam" id="3.40.640.10:FF:000030">
    <property type="entry name" value="Low-specificity L-threonine aldolase"/>
    <property type="match status" value="1"/>
</dbReference>
<dbReference type="CDD" id="cd06502">
    <property type="entry name" value="TA_like"/>
    <property type="match status" value="1"/>
</dbReference>
<proteinExistence type="inferred from homology"/>
<reference evidence="6" key="1">
    <citation type="submission" date="2018-05" db="EMBL/GenBank/DDBJ databases">
        <authorList>
            <person name="Lanie J.A."/>
            <person name="Ng W.-L."/>
            <person name="Kazmierczak K.M."/>
            <person name="Andrzejewski T.M."/>
            <person name="Davidsen T.M."/>
            <person name="Wayne K.J."/>
            <person name="Tettelin H."/>
            <person name="Glass J.I."/>
            <person name="Rusch D."/>
            <person name="Podicherti R."/>
            <person name="Tsui H.-C.T."/>
            <person name="Winkler M.E."/>
        </authorList>
    </citation>
    <scope>NUCLEOTIDE SEQUENCE</scope>
</reference>
<dbReference type="InterPro" id="IPR015422">
    <property type="entry name" value="PyrdxlP-dep_Trfase_small"/>
</dbReference>
<evidence type="ECO:0000256" key="1">
    <source>
        <dbReference type="ARBA" id="ARBA00001933"/>
    </source>
</evidence>
<gene>
    <name evidence="6" type="ORF">METZ01_LOCUS79957</name>
</gene>
<dbReference type="GO" id="GO:0005829">
    <property type="term" value="C:cytosol"/>
    <property type="evidence" value="ECO:0007669"/>
    <property type="project" value="TreeGrafter"/>
</dbReference>
<dbReference type="InterPro" id="IPR001597">
    <property type="entry name" value="ArAA_b-elim_lyase/Thr_aldolase"/>
</dbReference>
<dbReference type="SUPFAM" id="SSF53383">
    <property type="entry name" value="PLP-dependent transferases"/>
    <property type="match status" value="1"/>
</dbReference>
<keyword evidence="3" id="KW-0663">Pyridoxal phosphate</keyword>
<dbReference type="PANTHER" id="PTHR48097">
    <property type="entry name" value="L-THREONINE ALDOLASE-RELATED"/>
    <property type="match status" value="1"/>
</dbReference>
<dbReference type="Gene3D" id="3.40.640.10">
    <property type="entry name" value="Type I PLP-dependent aspartate aminotransferase-like (Major domain)"/>
    <property type="match status" value="1"/>
</dbReference>
<dbReference type="PANTHER" id="PTHR48097:SF9">
    <property type="entry name" value="L-THREONINE ALDOLASE"/>
    <property type="match status" value="1"/>
</dbReference>
<dbReference type="EMBL" id="UINC01006369">
    <property type="protein sequence ID" value="SVA27103.1"/>
    <property type="molecule type" value="Genomic_DNA"/>
</dbReference>
<evidence type="ECO:0000256" key="2">
    <source>
        <dbReference type="ARBA" id="ARBA00006966"/>
    </source>
</evidence>
<dbReference type="GO" id="GO:0006545">
    <property type="term" value="P:glycine biosynthetic process"/>
    <property type="evidence" value="ECO:0007669"/>
    <property type="project" value="TreeGrafter"/>
</dbReference>
<dbReference type="AlphaFoldDB" id="A0A381UJZ0"/>
<protein>
    <recommendedName>
        <fullName evidence="5">Aromatic amino acid beta-eliminating lyase/threonine aldolase domain-containing protein</fullName>
    </recommendedName>
</protein>
<comment type="similarity">
    <text evidence="2">Belongs to the threonine aldolase family.</text>
</comment>
<dbReference type="NCBIfam" id="NF041359">
    <property type="entry name" value="GntG_guanitoxin"/>
    <property type="match status" value="1"/>
</dbReference>
<dbReference type="InterPro" id="IPR015421">
    <property type="entry name" value="PyrdxlP-dep_Trfase_major"/>
</dbReference>
<dbReference type="Pfam" id="PF01212">
    <property type="entry name" value="Beta_elim_lyase"/>
    <property type="match status" value="1"/>
</dbReference>
<name>A0A381UJZ0_9ZZZZ</name>
<evidence type="ECO:0000259" key="5">
    <source>
        <dbReference type="Pfam" id="PF01212"/>
    </source>
</evidence>
<dbReference type="GO" id="GO:0006567">
    <property type="term" value="P:L-threonine catabolic process"/>
    <property type="evidence" value="ECO:0007669"/>
    <property type="project" value="TreeGrafter"/>
</dbReference>
<dbReference type="InterPro" id="IPR015424">
    <property type="entry name" value="PyrdxlP-dep_Trfase"/>
</dbReference>
<organism evidence="6">
    <name type="scientific">marine metagenome</name>
    <dbReference type="NCBI Taxonomy" id="408172"/>
    <lineage>
        <taxon>unclassified sequences</taxon>
        <taxon>metagenomes</taxon>
        <taxon>ecological metagenomes</taxon>
    </lineage>
</organism>
<dbReference type="GO" id="GO:0008732">
    <property type="term" value="F:L-allo-threonine aldolase activity"/>
    <property type="evidence" value="ECO:0007669"/>
    <property type="project" value="TreeGrafter"/>
</dbReference>
<evidence type="ECO:0000256" key="3">
    <source>
        <dbReference type="ARBA" id="ARBA00022898"/>
    </source>
</evidence>
<evidence type="ECO:0000313" key="6">
    <source>
        <dbReference type="EMBL" id="SVA27103.1"/>
    </source>
</evidence>
<feature type="domain" description="Aromatic amino acid beta-eliminating lyase/threonine aldolase" evidence="5">
    <location>
        <begin position="29"/>
        <end position="311"/>
    </location>
</feature>
<dbReference type="PIRSF" id="PIRSF017617">
    <property type="entry name" value="Thr_aldolase"/>
    <property type="match status" value="1"/>
</dbReference>
<evidence type="ECO:0000256" key="4">
    <source>
        <dbReference type="ARBA" id="ARBA00023239"/>
    </source>
</evidence>
<keyword evidence="4" id="KW-0456">Lyase</keyword>
<sequence length="364" mass="38377">MRSFDRAKSVASARLGEDARAPMLNGKIDLRSDTITQPDAVMREAMANAVVGDDVLGDDPTVQELERHTAELLGKEAAVFVPSGTMANQLAIRAHTRPGDAILLDANAHIYCYEAGAPAALAGVQVNLLDGQRGQFTAGQLETALPPRDDHFAPPSLVCVENTHNRGGGSVWPLAQIESVTSTAHEHRLALHLDGARLWNASVASGVSEAEYASHFDTVSVCFSKGLGAPVGSALAGTAKLIAKARFYRKQQGGAMRQVGILAAAAAHALQHNRARLADDHANCRALANGLAKLPWLEIDADGAETNMLFIGTGERDAGDLAKRLDNAGIRLLATGPHTLRAVTNLTVTAEEVGQVVTAFEQAL</sequence>
<comment type="cofactor">
    <cofactor evidence="1">
        <name>pyridoxal 5'-phosphate</name>
        <dbReference type="ChEBI" id="CHEBI:597326"/>
    </cofactor>
</comment>
<dbReference type="Gene3D" id="3.90.1150.10">
    <property type="entry name" value="Aspartate Aminotransferase, domain 1"/>
    <property type="match status" value="1"/>
</dbReference>
<accession>A0A381UJZ0</accession>
<dbReference type="InterPro" id="IPR023603">
    <property type="entry name" value="Low_specificity_L-TA-like"/>
</dbReference>